<gene>
    <name evidence="1" type="ORF">GHO40_16580</name>
</gene>
<comment type="caution">
    <text evidence="1">The sequence shown here is derived from an EMBL/GenBank/DDBJ whole genome shotgun (WGS) entry which is preliminary data.</text>
</comment>
<dbReference type="RefSeq" id="WP_153427902.1">
    <property type="nucleotide sequence ID" value="NZ_WIWN01000004.1"/>
</dbReference>
<organism evidence="1 2">
    <name type="scientific">Pseudomonas helleri</name>
    <dbReference type="NCBI Taxonomy" id="1608996"/>
    <lineage>
        <taxon>Bacteria</taxon>
        <taxon>Pseudomonadati</taxon>
        <taxon>Pseudomonadota</taxon>
        <taxon>Gammaproteobacteria</taxon>
        <taxon>Pseudomonadales</taxon>
        <taxon>Pseudomonadaceae</taxon>
        <taxon>Pseudomonas</taxon>
    </lineage>
</organism>
<proteinExistence type="predicted"/>
<dbReference type="EMBL" id="WIWJ01000030">
    <property type="protein sequence ID" value="MQT48323.1"/>
    <property type="molecule type" value="Genomic_DNA"/>
</dbReference>
<evidence type="ECO:0000313" key="2">
    <source>
        <dbReference type="Proteomes" id="UP000441404"/>
    </source>
</evidence>
<protein>
    <submittedName>
        <fullName evidence="1">Uncharacterized protein</fullName>
    </submittedName>
</protein>
<sequence>MLASLLTGFNSVLADSKDPVGDWWLVYSVGTGKNNIVFVADLTSMTPPVKKGGTQFVEVSQIFADPSKPLVDVYTVEVQCAKHRARFVKGTSTDRASNVRRDLEVSNEWLTLDDNALLYTFGFVCNPRDRVFNGMLSLGKFTHKKLLETIAELQAPPKTPMQELEQMLGNDKPHGPGEMK</sequence>
<reference evidence="1 2" key="1">
    <citation type="submission" date="2019-10" db="EMBL/GenBank/DDBJ databases">
        <title>Evaluation of single-gene subtyping targets for Pseudomonas.</title>
        <authorList>
            <person name="Reichler S.J."/>
            <person name="Orsi R.H."/>
            <person name="Wiedmann M."/>
            <person name="Martin N.H."/>
            <person name="Murphy S.I."/>
        </authorList>
    </citation>
    <scope>NUCLEOTIDE SEQUENCE [LARGE SCALE GENOMIC DNA]</scope>
    <source>
        <strain evidence="1 2">FSL R10-3257</strain>
    </source>
</reference>
<name>A0A6A7YEK6_9PSED</name>
<evidence type="ECO:0000313" key="1">
    <source>
        <dbReference type="EMBL" id="MQT48323.1"/>
    </source>
</evidence>
<dbReference type="Proteomes" id="UP000441404">
    <property type="component" value="Unassembled WGS sequence"/>
</dbReference>
<accession>A0A6A7YEK6</accession>
<dbReference type="AlphaFoldDB" id="A0A6A7YEK6"/>